<sequence length="848" mass="95075">MDIAPVLSKRALVNYLAKYVAKCESKSLNFHNIVSDLCDKGDVSIKSIIQKLYIKVDTYEHRGKSILQKYAERLPNYDMKSLWWMAKNFSFSNKKLRINNPAIVVVCPKFTLKMLSDSKSQSNNELYYGFKVILHVPWRDLSQFKITDNISWHDLYLEHQQEIDADDYEAISIPAEEEITSDDDNEFLDPSYDVTTEYYMVSSAMLPDQNTQRTSLGSRHIDVSYNWAAASDEYSQYGSWQELASFISEQKKHFQSEENIPPYPNVEFNEEQASVLALVDSQIDMIKSTCGSVSNIGKSVIVQGSAGTGKSLLIRALTNRVMTEFGQKSIMLLAPTGVAAVNISGSTIHSKLHISSINDFSDLEKEEFCNDFRDTKFIVIDEYSMIGCGMMGMIDKRLKQATGNYGEPFGGLFIYFFDTPLYATKKITDVLKQHGKMVWDNIELSIFLKQVHRQSDLVFTALLSRLSKGMITHEDYEILKERFTIIELHPENNEPVPVAAINADHNSDVARNGTSDQAGGLVPSLLLAPSCRIMLRTNLWTEQGLVNGAMGHLVDIVYDQSINPDAALPKVLMCVFDDYNGPFLGNDSSLKLVPIPIITRSWKVNGASCSRSQFPVQVAFAVTIHKWQGLTLSKVKINIGEGKEMCPGLSFVAISRTKALTSLLLEPFSSRRLLNINNSKVLKAKLDFEQELKNKQLMLSIMFHMSSPSKPVGAKLRNAKTMIRGQDYKIDMIYQEISKFPDSVTGEFALKTIAVFKDLETFLFYVYLCKDYDNKDPESEYIVSINNDIQNGKDVRVVYYGSIGSYNVTKLLLDGEAVNQSTLAGVSAKESNRPAPSAPAPGPSSPSV</sequence>
<evidence type="ECO:0000313" key="5">
    <source>
        <dbReference type="RefSeq" id="XP_052131480.1"/>
    </source>
</evidence>
<evidence type="ECO:0000313" key="4">
    <source>
        <dbReference type="Proteomes" id="UP000504606"/>
    </source>
</evidence>
<comment type="cofactor">
    <cofactor evidence="1">
        <name>Mg(2+)</name>
        <dbReference type="ChEBI" id="CHEBI:18420"/>
    </cofactor>
</comment>
<keyword evidence="1" id="KW-0347">Helicase</keyword>
<keyword evidence="1" id="KW-0234">DNA repair</keyword>
<dbReference type="GO" id="GO:0016787">
    <property type="term" value="F:hydrolase activity"/>
    <property type="evidence" value="ECO:0007669"/>
    <property type="project" value="UniProtKB-KW"/>
</dbReference>
<feature type="region of interest" description="Disordered" evidence="2">
    <location>
        <begin position="824"/>
        <end position="848"/>
    </location>
</feature>
<evidence type="ECO:0000259" key="3">
    <source>
        <dbReference type="Pfam" id="PF05970"/>
    </source>
</evidence>
<keyword evidence="1" id="KW-0378">Hydrolase</keyword>
<dbReference type="InterPro" id="IPR051055">
    <property type="entry name" value="PIF1_helicase"/>
</dbReference>
<evidence type="ECO:0000256" key="1">
    <source>
        <dbReference type="RuleBase" id="RU363044"/>
    </source>
</evidence>
<dbReference type="GeneID" id="127751653"/>
<dbReference type="InterPro" id="IPR010285">
    <property type="entry name" value="DNA_helicase_pif1-like_DEAD"/>
</dbReference>
<dbReference type="OrthoDB" id="416437at2759"/>
<name>A0A9C6X918_FRAOC</name>
<dbReference type="SUPFAM" id="SSF52540">
    <property type="entry name" value="P-loop containing nucleoside triphosphate hydrolases"/>
    <property type="match status" value="2"/>
</dbReference>
<dbReference type="AlphaFoldDB" id="A0A9C6X918"/>
<keyword evidence="1" id="KW-0547">Nucleotide-binding</keyword>
<feature type="domain" description="DNA helicase Pif1-like DEAD-box helicase" evidence="3">
    <location>
        <begin position="279"/>
        <end position="416"/>
    </location>
</feature>
<dbReference type="GO" id="GO:0043139">
    <property type="term" value="F:5'-3' DNA helicase activity"/>
    <property type="evidence" value="ECO:0007669"/>
    <property type="project" value="UniProtKB-EC"/>
</dbReference>
<keyword evidence="1" id="KW-0233">DNA recombination</keyword>
<dbReference type="KEGG" id="foc:127751653"/>
<keyword evidence="1" id="KW-0067">ATP-binding</keyword>
<dbReference type="RefSeq" id="XP_052131480.1">
    <property type="nucleotide sequence ID" value="XM_052275520.1"/>
</dbReference>
<dbReference type="Pfam" id="PF05970">
    <property type="entry name" value="PIF1"/>
    <property type="match status" value="1"/>
</dbReference>
<comment type="catalytic activity">
    <reaction evidence="1">
        <text>ATP + H2O = ADP + phosphate + H(+)</text>
        <dbReference type="Rhea" id="RHEA:13065"/>
        <dbReference type="ChEBI" id="CHEBI:15377"/>
        <dbReference type="ChEBI" id="CHEBI:15378"/>
        <dbReference type="ChEBI" id="CHEBI:30616"/>
        <dbReference type="ChEBI" id="CHEBI:43474"/>
        <dbReference type="ChEBI" id="CHEBI:456216"/>
        <dbReference type="EC" id="5.6.2.3"/>
    </reaction>
</comment>
<dbReference type="Proteomes" id="UP000504606">
    <property type="component" value="Unplaced"/>
</dbReference>
<keyword evidence="4" id="KW-1185">Reference proteome</keyword>
<dbReference type="GO" id="GO:0006310">
    <property type="term" value="P:DNA recombination"/>
    <property type="evidence" value="ECO:0007669"/>
    <property type="project" value="UniProtKB-KW"/>
</dbReference>
<dbReference type="PANTHER" id="PTHR47642">
    <property type="entry name" value="ATP-DEPENDENT DNA HELICASE"/>
    <property type="match status" value="1"/>
</dbReference>
<evidence type="ECO:0000256" key="2">
    <source>
        <dbReference type="SAM" id="MobiDB-lite"/>
    </source>
</evidence>
<dbReference type="GO" id="GO:0006281">
    <property type="term" value="P:DNA repair"/>
    <property type="evidence" value="ECO:0007669"/>
    <property type="project" value="UniProtKB-KW"/>
</dbReference>
<feature type="compositionally biased region" description="Pro residues" evidence="2">
    <location>
        <begin position="836"/>
        <end position="848"/>
    </location>
</feature>
<dbReference type="GO" id="GO:0000723">
    <property type="term" value="P:telomere maintenance"/>
    <property type="evidence" value="ECO:0007669"/>
    <property type="project" value="InterPro"/>
</dbReference>
<accession>A0A9C6X918</accession>
<organism evidence="4 5">
    <name type="scientific">Frankliniella occidentalis</name>
    <name type="common">Western flower thrips</name>
    <name type="synonym">Euthrips occidentalis</name>
    <dbReference type="NCBI Taxonomy" id="133901"/>
    <lineage>
        <taxon>Eukaryota</taxon>
        <taxon>Metazoa</taxon>
        <taxon>Ecdysozoa</taxon>
        <taxon>Arthropoda</taxon>
        <taxon>Hexapoda</taxon>
        <taxon>Insecta</taxon>
        <taxon>Pterygota</taxon>
        <taxon>Neoptera</taxon>
        <taxon>Paraneoptera</taxon>
        <taxon>Thysanoptera</taxon>
        <taxon>Terebrantia</taxon>
        <taxon>Thripoidea</taxon>
        <taxon>Thripidae</taxon>
        <taxon>Frankliniella</taxon>
    </lineage>
</organism>
<dbReference type="Gene3D" id="3.40.50.300">
    <property type="entry name" value="P-loop containing nucleotide triphosphate hydrolases"/>
    <property type="match status" value="1"/>
</dbReference>
<protein>
    <recommendedName>
        <fullName evidence="1">ATP-dependent DNA helicase</fullName>
        <ecNumber evidence="1">5.6.2.3</ecNumber>
    </recommendedName>
</protein>
<gene>
    <name evidence="5" type="primary">LOC127751653</name>
</gene>
<comment type="similarity">
    <text evidence="1">Belongs to the helicase family.</text>
</comment>
<reference evidence="5" key="1">
    <citation type="submission" date="2025-08" db="UniProtKB">
        <authorList>
            <consortium name="RefSeq"/>
        </authorList>
    </citation>
    <scope>IDENTIFICATION</scope>
    <source>
        <tissue evidence="5">Whole organism</tissue>
    </source>
</reference>
<dbReference type="GO" id="GO:0005524">
    <property type="term" value="F:ATP binding"/>
    <property type="evidence" value="ECO:0007669"/>
    <property type="project" value="UniProtKB-KW"/>
</dbReference>
<dbReference type="EC" id="5.6.2.3" evidence="1"/>
<keyword evidence="1" id="KW-0227">DNA damage</keyword>
<dbReference type="InterPro" id="IPR027417">
    <property type="entry name" value="P-loop_NTPase"/>
</dbReference>
<proteinExistence type="inferred from homology"/>